<keyword evidence="4" id="KW-0813">Transport</keyword>
<dbReference type="Pfam" id="PF01794">
    <property type="entry name" value="Ferric_reduct"/>
    <property type="match status" value="1"/>
</dbReference>
<keyword evidence="19" id="KW-1185">Reference proteome</keyword>
<dbReference type="GO" id="GO:0006826">
    <property type="term" value="P:iron ion transport"/>
    <property type="evidence" value="ECO:0007669"/>
    <property type="project" value="TreeGrafter"/>
</dbReference>
<dbReference type="PROSITE" id="PS51384">
    <property type="entry name" value="FAD_FR"/>
    <property type="match status" value="1"/>
</dbReference>
<name>A0A367YGF9_9ASCO</name>
<dbReference type="InterPro" id="IPR039261">
    <property type="entry name" value="FNR_nucleotide-bd"/>
</dbReference>
<feature type="transmembrane region" description="Helical" evidence="16">
    <location>
        <begin position="349"/>
        <end position="369"/>
    </location>
</feature>
<evidence type="ECO:0000313" key="18">
    <source>
        <dbReference type="EMBL" id="RCK64082.1"/>
    </source>
</evidence>
<evidence type="ECO:0000256" key="11">
    <source>
        <dbReference type="ARBA" id="ARBA00023002"/>
    </source>
</evidence>
<evidence type="ECO:0000256" key="16">
    <source>
        <dbReference type="SAM" id="Phobius"/>
    </source>
</evidence>
<evidence type="ECO:0000256" key="14">
    <source>
        <dbReference type="ARBA" id="ARBA00023180"/>
    </source>
</evidence>
<dbReference type="AlphaFoldDB" id="A0A367YGF9"/>
<dbReference type="SFLD" id="SFLDG01168">
    <property type="entry name" value="Ferric_reductase_subgroup_(FRE"/>
    <property type="match status" value="1"/>
</dbReference>
<evidence type="ECO:0000256" key="13">
    <source>
        <dbReference type="ARBA" id="ARBA00023136"/>
    </source>
</evidence>
<evidence type="ECO:0000259" key="17">
    <source>
        <dbReference type="PROSITE" id="PS51384"/>
    </source>
</evidence>
<evidence type="ECO:0000256" key="4">
    <source>
        <dbReference type="ARBA" id="ARBA00022448"/>
    </source>
</evidence>
<gene>
    <name evidence="18" type="primary">CFL1_37</name>
    <name evidence="18" type="ORF">Cantr_10301</name>
</gene>
<dbReference type="EMBL" id="QLNQ01000023">
    <property type="protein sequence ID" value="RCK64082.1"/>
    <property type="molecule type" value="Genomic_DNA"/>
</dbReference>
<dbReference type="SUPFAM" id="SSF52343">
    <property type="entry name" value="Ferredoxin reductase-like, C-terminal NADP-linked domain"/>
    <property type="match status" value="1"/>
</dbReference>
<evidence type="ECO:0000256" key="2">
    <source>
        <dbReference type="ARBA" id="ARBA00006278"/>
    </source>
</evidence>
<dbReference type="STRING" id="5486.A0A367YGF9"/>
<dbReference type="InterPro" id="IPR051410">
    <property type="entry name" value="Ferric/Cupric_Reductase"/>
</dbReference>
<dbReference type="InterPro" id="IPR013112">
    <property type="entry name" value="FAD-bd_8"/>
</dbReference>
<feature type="transmembrane region" description="Helical" evidence="16">
    <location>
        <begin position="314"/>
        <end position="337"/>
    </location>
</feature>
<keyword evidence="14" id="KW-0325">Glycoprotein</keyword>
<feature type="transmembrane region" description="Helical" evidence="16">
    <location>
        <begin position="282"/>
        <end position="302"/>
    </location>
</feature>
<evidence type="ECO:0000256" key="9">
    <source>
        <dbReference type="ARBA" id="ARBA00022982"/>
    </source>
</evidence>
<keyword evidence="12" id="KW-0406">Ion transport</keyword>
<feature type="transmembrane region" description="Helical" evidence="16">
    <location>
        <begin position="6"/>
        <end position="23"/>
    </location>
</feature>
<evidence type="ECO:0000256" key="7">
    <source>
        <dbReference type="ARBA" id="ARBA00022692"/>
    </source>
</evidence>
<dbReference type="InterPro" id="IPR017938">
    <property type="entry name" value="Riboflavin_synthase-like_b-brl"/>
</dbReference>
<keyword evidence="13 16" id="KW-0472">Membrane</keyword>
<dbReference type="Gene3D" id="3.40.50.80">
    <property type="entry name" value="Nucleotide-binding domain of ferredoxin-NADP reductase (FNR) module"/>
    <property type="match status" value="1"/>
</dbReference>
<evidence type="ECO:0000256" key="10">
    <source>
        <dbReference type="ARBA" id="ARBA00022989"/>
    </source>
</evidence>
<feature type="transmembrane region" description="Helical" evidence="16">
    <location>
        <begin position="139"/>
        <end position="160"/>
    </location>
</feature>
<dbReference type="Pfam" id="PF08030">
    <property type="entry name" value="NAD_binding_6"/>
    <property type="match status" value="1"/>
</dbReference>
<keyword evidence="7 16" id="KW-0812">Transmembrane</keyword>
<dbReference type="GO" id="GO:0006879">
    <property type="term" value="P:intracellular iron ion homeostasis"/>
    <property type="evidence" value="ECO:0007669"/>
    <property type="project" value="TreeGrafter"/>
</dbReference>
<dbReference type="InterPro" id="IPR017927">
    <property type="entry name" value="FAD-bd_FR_type"/>
</dbReference>
<evidence type="ECO:0000256" key="6">
    <source>
        <dbReference type="ARBA" id="ARBA00022630"/>
    </source>
</evidence>
<organism evidence="18 19">
    <name type="scientific">Candida viswanathii</name>
    <dbReference type="NCBI Taxonomy" id="5486"/>
    <lineage>
        <taxon>Eukaryota</taxon>
        <taxon>Fungi</taxon>
        <taxon>Dikarya</taxon>
        <taxon>Ascomycota</taxon>
        <taxon>Saccharomycotina</taxon>
        <taxon>Pichiomycetes</taxon>
        <taxon>Debaryomycetaceae</taxon>
        <taxon>Candida/Lodderomyces clade</taxon>
        <taxon>Candida</taxon>
    </lineage>
</organism>
<dbReference type="InterPro" id="IPR013130">
    <property type="entry name" value="Fe3_Rdtase_TM_dom"/>
</dbReference>
<evidence type="ECO:0000256" key="12">
    <source>
        <dbReference type="ARBA" id="ARBA00023065"/>
    </source>
</evidence>
<dbReference type="SUPFAM" id="SSF63380">
    <property type="entry name" value="Riboflavin synthase domain-like"/>
    <property type="match status" value="1"/>
</dbReference>
<comment type="caution">
    <text evidence="18">The sequence shown here is derived from an EMBL/GenBank/DDBJ whole genome shotgun (WGS) entry which is preliminary data.</text>
</comment>
<keyword evidence="11" id="KW-0560">Oxidoreductase</keyword>
<protein>
    <recommendedName>
        <fullName evidence="3">ferric-chelate reductase (NADPH)</fullName>
        <ecNumber evidence="3">1.16.1.9</ecNumber>
    </recommendedName>
</protein>
<keyword evidence="10 16" id="KW-1133">Transmembrane helix</keyword>
<dbReference type="GO" id="GO:0015677">
    <property type="term" value="P:copper ion import"/>
    <property type="evidence" value="ECO:0007669"/>
    <property type="project" value="TreeGrafter"/>
</dbReference>
<evidence type="ECO:0000256" key="15">
    <source>
        <dbReference type="ARBA" id="ARBA00048483"/>
    </source>
</evidence>
<reference evidence="18 19" key="1">
    <citation type="submission" date="2018-06" db="EMBL/GenBank/DDBJ databases">
        <title>Whole genome sequencing of Candida tropicalis (genome annotated by CSBL at Korea University).</title>
        <authorList>
            <person name="Ahn J."/>
        </authorList>
    </citation>
    <scope>NUCLEOTIDE SEQUENCE [LARGE SCALE GENOMIC DNA]</scope>
    <source>
        <strain evidence="18 19">ATCC 20962</strain>
    </source>
</reference>
<evidence type="ECO:0000256" key="3">
    <source>
        <dbReference type="ARBA" id="ARBA00012668"/>
    </source>
</evidence>
<dbReference type="Pfam" id="PF08022">
    <property type="entry name" value="FAD_binding_8"/>
    <property type="match status" value="1"/>
</dbReference>
<evidence type="ECO:0000256" key="1">
    <source>
        <dbReference type="ARBA" id="ARBA00004651"/>
    </source>
</evidence>
<comment type="similarity">
    <text evidence="2">Belongs to the ferric reductase (FRE) family.</text>
</comment>
<dbReference type="SFLD" id="SFLDS00052">
    <property type="entry name" value="Ferric_Reductase_Domain"/>
    <property type="match status" value="1"/>
</dbReference>
<evidence type="ECO:0000256" key="5">
    <source>
        <dbReference type="ARBA" id="ARBA00022475"/>
    </source>
</evidence>
<dbReference type="Proteomes" id="UP000253472">
    <property type="component" value="Unassembled WGS sequence"/>
</dbReference>
<keyword evidence="9" id="KW-0249">Electron transport</keyword>
<evidence type="ECO:0000313" key="19">
    <source>
        <dbReference type="Proteomes" id="UP000253472"/>
    </source>
</evidence>
<dbReference type="PANTHER" id="PTHR32361">
    <property type="entry name" value="FERRIC/CUPRIC REDUCTASE TRANSMEMBRANE COMPONENT"/>
    <property type="match status" value="1"/>
</dbReference>
<comment type="subcellular location">
    <subcellularLocation>
        <location evidence="1">Cell membrane</location>
        <topology evidence="1">Multi-pass membrane protein</topology>
    </subcellularLocation>
</comment>
<feature type="transmembrane region" description="Helical" evidence="16">
    <location>
        <begin position="217"/>
        <end position="238"/>
    </location>
</feature>
<dbReference type="OrthoDB" id="4494341at2759"/>
<feature type="domain" description="FAD-binding FR-type" evidence="17">
    <location>
        <begin position="385"/>
        <end position="504"/>
    </location>
</feature>
<dbReference type="GO" id="GO:0052851">
    <property type="term" value="F:ferric-chelate reductase (NADPH) activity"/>
    <property type="evidence" value="ECO:0007669"/>
    <property type="project" value="UniProtKB-EC"/>
</dbReference>
<dbReference type="CDD" id="cd06186">
    <property type="entry name" value="NOX_Duox_like_FAD_NADP"/>
    <property type="match status" value="1"/>
</dbReference>
<proteinExistence type="inferred from homology"/>
<accession>A0A367YGF9</accession>
<dbReference type="GO" id="GO:0005886">
    <property type="term" value="C:plasma membrane"/>
    <property type="evidence" value="ECO:0007669"/>
    <property type="project" value="UniProtKB-SubCell"/>
</dbReference>
<evidence type="ECO:0000256" key="8">
    <source>
        <dbReference type="ARBA" id="ARBA00022827"/>
    </source>
</evidence>
<comment type="catalytic activity">
    <reaction evidence="15">
        <text>2 a Fe(II)-siderophore + NADP(+) + H(+) = 2 a Fe(III)-siderophore + NADPH</text>
        <dbReference type="Rhea" id="RHEA:28795"/>
        <dbReference type="Rhea" id="RHEA-COMP:11342"/>
        <dbReference type="Rhea" id="RHEA-COMP:11344"/>
        <dbReference type="ChEBI" id="CHEBI:15378"/>
        <dbReference type="ChEBI" id="CHEBI:29033"/>
        <dbReference type="ChEBI" id="CHEBI:29034"/>
        <dbReference type="ChEBI" id="CHEBI:57783"/>
        <dbReference type="ChEBI" id="CHEBI:58349"/>
        <dbReference type="EC" id="1.16.1.9"/>
    </reaction>
</comment>
<dbReference type="EC" id="1.16.1.9" evidence="3"/>
<dbReference type="PANTHER" id="PTHR32361:SF9">
    <property type="entry name" value="FERRIC REDUCTASE TRANSMEMBRANE COMPONENT 3-RELATED"/>
    <property type="match status" value="1"/>
</dbReference>
<sequence>MKLSNFLVYYFLVATTSAIRVVWRTDLGYVACSEELTEFSADGSIQPFCDLNNQPAMGSMAYCLLDTFGSKSRSYYQPYLNACGLSEKQFRASYQNATRYINSPLSGSSSNYPAAVDRDQVLSTLDLLYNAVLTDNYSIWYGTALLAYWGLVMLVGALNYWSHFLFPSFVKTLHGPVSNWVRRYLVLAPAFGHSHASSSKRYFKVIQAFTPLRFETLVILGWFILFAVFCGVSIYSTPEFGPGPQVGNRSGLLVGFAFPLLILFGGRNNFLQWLTGWPFARFLVFHRWIARIIFAALLVHVGSKTVGLKGFGVFPSYLSLTYMAMGVVGMVACGLLVGHSWQIFRNTNYEVFLIIHHILVILFIAGAWVHTRGVDTPDAYYAATAVWAFDKLIRVIRCSAYGVKKANVELIANEVLKVTIPRPQWWKPFPGSYAYIYFLKSTYFWQSHPFTMVDSVHDANTLTFYIKVKGGLTHGIYKQLLEIPGQSATFNVLVEGPYASPHSGRKFDNLILLSSGTGIPGLYYAALDLIRRHDCATKKIRLYWTIRDIKSIRWFMDEFLALKGSIVEPIIYITGAPPSDNHPIWEKSDASISDSVMSFKEVKECLDFVEFRNGRPNAYDVVSQEVNEAQGSVAFITCGTPHLVDDARAAIVNTLKLCTSKRIELFEDFQEW</sequence>
<keyword evidence="5" id="KW-1003">Cell membrane</keyword>
<keyword evidence="8" id="KW-0274">FAD</keyword>
<dbReference type="InterPro" id="IPR013121">
    <property type="entry name" value="Fe_red_NAD-bd_6"/>
</dbReference>
<keyword evidence="6" id="KW-0285">Flavoprotein</keyword>
<feature type="transmembrane region" description="Helical" evidence="16">
    <location>
        <begin position="250"/>
        <end position="270"/>
    </location>
</feature>